<comment type="caution">
    <text evidence="1">The sequence shown here is derived from an EMBL/GenBank/DDBJ whole genome shotgun (WGS) entry which is preliminary data.</text>
</comment>
<organism evidence="1 2">
    <name type="scientific">Ensete ventricosum</name>
    <name type="common">Abyssinian banana</name>
    <name type="synonym">Musa ensete</name>
    <dbReference type="NCBI Taxonomy" id="4639"/>
    <lineage>
        <taxon>Eukaryota</taxon>
        <taxon>Viridiplantae</taxon>
        <taxon>Streptophyta</taxon>
        <taxon>Embryophyta</taxon>
        <taxon>Tracheophyta</taxon>
        <taxon>Spermatophyta</taxon>
        <taxon>Magnoliopsida</taxon>
        <taxon>Liliopsida</taxon>
        <taxon>Zingiberales</taxon>
        <taxon>Musaceae</taxon>
        <taxon>Ensete</taxon>
    </lineage>
</organism>
<accession>A0AAV8R6S3</accession>
<keyword evidence="2" id="KW-1185">Reference proteome</keyword>
<evidence type="ECO:0000313" key="2">
    <source>
        <dbReference type="Proteomes" id="UP001222027"/>
    </source>
</evidence>
<proteinExistence type="predicted"/>
<dbReference type="EMBL" id="JAQQAF010000004">
    <property type="protein sequence ID" value="KAJ8493041.1"/>
    <property type="molecule type" value="Genomic_DNA"/>
</dbReference>
<protein>
    <submittedName>
        <fullName evidence="1">Uncharacterized protein</fullName>
    </submittedName>
</protein>
<sequence>MHIIHPGLPVHLIVWYRSPHINQILHRTPGVLDDVVRSRGNAVSSADVETTTICVAGNNLVASQSAVMWGWGGISGANTPRARYVHRPVPLPISFIELHRVGSDRRPCERGAVIPN</sequence>
<dbReference type="AlphaFoldDB" id="A0AAV8R6S3"/>
<reference evidence="1 2" key="1">
    <citation type="submission" date="2022-12" db="EMBL/GenBank/DDBJ databases">
        <title>Chromosome-scale assembly of the Ensete ventricosum genome.</title>
        <authorList>
            <person name="Dussert Y."/>
            <person name="Stocks J."/>
            <person name="Wendawek A."/>
            <person name="Woldeyes F."/>
            <person name="Nichols R.A."/>
            <person name="Borrell J.S."/>
        </authorList>
    </citation>
    <scope>NUCLEOTIDE SEQUENCE [LARGE SCALE GENOMIC DNA]</scope>
    <source>
        <strain evidence="2">cv. Maze</strain>
        <tissue evidence="1">Seeds</tissue>
    </source>
</reference>
<evidence type="ECO:0000313" key="1">
    <source>
        <dbReference type="EMBL" id="KAJ8493041.1"/>
    </source>
</evidence>
<gene>
    <name evidence="1" type="ORF">OPV22_014762</name>
</gene>
<dbReference type="Proteomes" id="UP001222027">
    <property type="component" value="Unassembled WGS sequence"/>
</dbReference>
<name>A0AAV8R6S3_ENSVE</name>